<protein>
    <submittedName>
        <fullName evidence="1">Septum formation initiator</fullName>
    </submittedName>
</protein>
<dbReference type="Proteomes" id="UP000224460">
    <property type="component" value="Unassembled WGS sequence"/>
</dbReference>
<evidence type="ECO:0000313" key="2">
    <source>
        <dbReference type="Proteomes" id="UP000224460"/>
    </source>
</evidence>
<reference evidence="1" key="1">
    <citation type="submission" date="2017-10" db="EMBL/GenBank/DDBJ databases">
        <title>Genome sequence of cellulolytic Lachnospiraceae bacterium XHS1971 isolated from hotspring sediment.</title>
        <authorList>
            <person name="Vasudevan G."/>
            <person name="Joshi A.J."/>
            <person name="Hivarkar S."/>
            <person name="Lanjekar V.B."/>
            <person name="Dhakephalkar P.K."/>
            <person name="Dagar S."/>
        </authorList>
    </citation>
    <scope>NUCLEOTIDE SEQUENCE</scope>
    <source>
        <strain evidence="1">XHS1971</strain>
    </source>
</reference>
<dbReference type="EMBL" id="PEDL01000011">
    <property type="protein sequence ID" value="PHV70364.1"/>
    <property type="molecule type" value="Genomic_DNA"/>
</dbReference>
<keyword evidence="2" id="KW-1185">Reference proteome</keyword>
<organism evidence="1 2">
    <name type="scientific">Sporanaerobium hydrogeniformans</name>
    <dbReference type="NCBI Taxonomy" id="3072179"/>
    <lineage>
        <taxon>Bacteria</taxon>
        <taxon>Bacillati</taxon>
        <taxon>Bacillota</taxon>
        <taxon>Clostridia</taxon>
        <taxon>Lachnospirales</taxon>
        <taxon>Lachnospiraceae</taxon>
        <taxon>Sporanaerobium</taxon>
    </lineage>
</organism>
<proteinExistence type="predicted"/>
<comment type="caution">
    <text evidence="1">The sequence shown here is derived from an EMBL/GenBank/DDBJ whole genome shotgun (WGS) entry which is preliminary data.</text>
</comment>
<evidence type="ECO:0000313" key="1">
    <source>
        <dbReference type="EMBL" id="PHV70364.1"/>
    </source>
</evidence>
<gene>
    <name evidence="1" type="ORF">CS063_10820</name>
</gene>
<name>A0AC61DAS7_9FIRM</name>
<sequence length="92" mass="10923">MKKNNRLFYIVVILSTLIVTSLGVKGYQVNNLIKRVERQVEEDKKILQEEQEKLSELQKEVTEIDTPEYIEKVAREQLGMVRKEDIIFKEKQ</sequence>
<accession>A0AC61DAS7</accession>